<sequence>MIGFKVAGAKKRREAQELQTRSPDTGGGRGGSLSPKHAQQLQKHQAEQVLQNLSTMASVPSSQVKCKFKRRRRRRSKRKALRGAFHPVTAYRVTREMHGPWAGWADSAALINHVARASHQPSVMCSSYCRCSSGSYDIAHISSSRGLGRVENLHQALQVAQEEKLQKSEPRNGTCGEALSGEPEK</sequence>
<evidence type="ECO:0000256" key="1">
    <source>
        <dbReference type="SAM" id="MobiDB-lite"/>
    </source>
</evidence>
<evidence type="ECO:0000313" key="3">
    <source>
        <dbReference type="Proteomes" id="UP001187343"/>
    </source>
</evidence>
<accession>A0AA88TBI7</accession>
<keyword evidence="3" id="KW-1185">Reference proteome</keyword>
<feature type="region of interest" description="Disordered" evidence="1">
    <location>
        <begin position="1"/>
        <end position="45"/>
    </location>
</feature>
<protein>
    <submittedName>
        <fullName evidence="2">Uncharacterized protein</fullName>
    </submittedName>
</protein>
<dbReference type="Proteomes" id="UP001187343">
    <property type="component" value="Unassembled WGS sequence"/>
</dbReference>
<reference evidence="2" key="1">
    <citation type="submission" date="2023-08" db="EMBL/GenBank/DDBJ databases">
        <title>Chromosome-level Genome Assembly of mud carp (Cirrhinus molitorella).</title>
        <authorList>
            <person name="Liu H."/>
        </authorList>
    </citation>
    <scope>NUCLEOTIDE SEQUENCE</scope>
    <source>
        <strain evidence="2">Prfri</strain>
        <tissue evidence="2">Muscle</tissue>
    </source>
</reference>
<feature type="compositionally biased region" description="Basic and acidic residues" evidence="1">
    <location>
        <begin position="161"/>
        <end position="170"/>
    </location>
</feature>
<dbReference type="EMBL" id="JAUYZG010000024">
    <property type="protein sequence ID" value="KAK2869778.1"/>
    <property type="molecule type" value="Genomic_DNA"/>
</dbReference>
<name>A0AA88TBI7_9TELE</name>
<evidence type="ECO:0000313" key="2">
    <source>
        <dbReference type="EMBL" id="KAK2869778.1"/>
    </source>
</evidence>
<organism evidence="2 3">
    <name type="scientific">Cirrhinus molitorella</name>
    <name type="common">mud carp</name>
    <dbReference type="NCBI Taxonomy" id="172907"/>
    <lineage>
        <taxon>Eukaryota</taxon>
        <taxon>Metazoa</taxon>
        <taxon>Chordata</taxon>
        <taxon>Craniata</taxon>
        <taxon>Vertebrata</taxon>
        <taxon>Euteleostomi</taxon>
        <taxon>Actinopterygii</taxon>
        <taxon>Neopterygii</taxon>
        <taxon>Teleostei</taxon>
        <taxon>Ostariophysi</taxon>
        <taxon>Cypriniformes</taxon>
        <taxon>Cyprinidae</taxon>
        <taxon>Labeoninae</taxon>
        <taxon>Labeonini</taxon>
        <taxon>Cirrhinus</taxon>
    </lineage>
</organism>
<gene>
    <name evidence="2" type="ORF">Q8A67_024170</name>
</gene>
<feature type="region of interest" description="Disordered" evidence="1">
    <location>
        <begin position="161"/>
        <end position="185"/>
    </location>
</feature>
<comment type="caution">
    <text evidence="2">The sequence shown here is derived from an EMBL/GenBank/DDBJ whole genome shotgun (WGS) entry which is preliminary data.</text>
</comment>
<dbReference type="AlphaFoldDB" id="A0AA88TBI7"/>
<proteinExistence type="predicted"/>